<dbReference type="WBParaSite" id="SRDH1_37790.3">
    <property type="protein sequence ID" value="SRDH1_37790.3"/>
    <property type="gene ID" value="SRDH1_37790"/>
</dbReference>
<dbReference type="AlphaFoldDB" id="A0AA85F858"/>
<evidence type="ECO:0000313" key="1">
    <source>
        <dbReference type="Proteomes" id="UP000050792"/>
    </source>
</evidence>
<dbReference type="Proteomes" id="UP000050792">
    <property type="component" value="Unassembled WGS sequence"/>
</dbReference>
<reference evidence="1" key="1">
    <citation type="submission" date="2022-06" db="EMBL/GenBank/DDBJ databases">
        <authorList>
            <person name="Berger JAMES D."/>
            <person name="Berger JAMES D."/>
        </authorList>
    </citation>
    <scope>NUCLEOTIDE SEQUENCE [LARGE SCALE GENOMIC DNA]</scope>
</reference>
<organism evidence="1 2">
    <name type="scientific">Schistosoma rodhaini</name>
    <dbReference type="NCBI Taxonomy" id="6188"/>
    <lineage>
        <taxon>Eukaryota</taxon>
        <taxon>Metazoa</taxon>
        <taxon>Spiralia</taxon>
        <taxon>Lophotrochozoa</taxon>
        <taxon>Platyhelminthes</taxon>
        <taxon>Trematoda</taxon>
        <taxon>Digenea</taxon>
        <taxon>Strigeidida</taxon>
        <taxon>Schistosomatoidea</taxon>
        <taxon>Schistosomatidae</taxon>
        <taxon>Schistosoma</taxon>
    </lineage>
</organism>
<protein>
    <submittedName>
        <fullName evidence="2">RING-type E3 ubiquitin transferase</fullName>
    </submittedName>
</protein>
<evidence type="ECO:0000313" key="2">
    <source>
        <dbReference type="WBParaSite" id="SRDH1_37790.3"/>
    </source>
</evidence>
<accession>A0AA85F858</accession>
<sequence length="771" mass="87874">MAIRRRADVLDPDFTVIRQQITKLMQHNIHDCKSFLLMLKSLFPSSIKLEIIEYELMQEYGDATLAAEILCRLYETQRHLDMTQIELLSKIVKDPTDKVCCDIFSHINPSLQKDLTLSYFNQMSDMLRRAESIIFLLNLKDVVFYPQVLPILLALAYQSLIDGELTMHKSNRISATSGIMCHSSSVDKYGTLIKNENVDEGEEGEVMGCDDEDEFADDLDNPTPEIGDSPWTDIYGSVLNVYRFKIAYELLPLAYKASNSTKMDKNVIYKISVTAINFLVTYITHVPANPSIEGLEKNELSAKKDPKTYITDCLKMVGHLLQWPIATFDFTSSKTVSYLVQQTRNLFREAKSSCDSVSTKRDSRSGRKLSSFSLSHKSHAIVFQALCMFWYTLVDLGTAYLHKVHNGIFDGSVGESTLPRVLYLPINLDILFNSTSHKNLSFENEAMILLKHIHEVWGLREYTSASYSFGSKEIDSLDNIHPHANNLSEFNQETLFEQIIRFHLALSGLNNNSQEIIWAYNFINKLSDQLEPFSLTSSKCNLYNRAELRLISWILQMILLSHDHDKSKVLIKSEARNGLWDQFLQDFKSLLLLINQSKDEKICIQDICPLVPFTRQCVVFVVSKTIASYLCTISRQTTNPTLAVDSACLACILCQVDGKFGDISHPAVHWPSLSPYFSEVIHTHWVDVRDRFLKWIISPHTFIFDVDLLNTIFRLESNVEAGTDWSDRDTFLSRCTNLVQSKPPDAVDSVLEEFIHLESSNISICLASLQS</sequence>
<keyword evidence="1" id="KW-1185">Reference proteome</keyword>
<proteinExistence type="predicted"/>
<reference evidence="2" key="2">
    <citation type="submission" date="2023-11" db="UniProtKB">
        <authorList>
            <consortium name="WormBaseParasite"/>
        </authorList>
    </citation>
    <scope>IDENTIFICATION</scope>
</reference>
<name>A0AA85F858_9TREM</name>